<comment type="caution">
    <text evidence="2">The sequence shown here is derived from an EMBL/GenBank/DDBJ whole genome shotgun (WGS) entry which is preliminary data.</text>
</comment>
<protein>
    <submittedName>
        <fullName evidence="2">Uncharacterized protein</fullName>
    </submittedName>
</protein>
<reference evidence="2" key="1">
    <citation type="submission" date="2021-02" db="EMBL/GenBank/DDBJ databases">
        <authorList>
            <person name="Nowell W R."/>
        </authorList>
    </citation>
    <scope>NUCLEOTIDE SEQUENCE</scope>
</reference>
<name>A0A816FUZ0_ADIRI</name>
<feature type="coiled-coil region" evidence="1">
    <location>
        <begin position="2"/>
        <end position="76"/>
    </location>
</feature>
<gene>
    <name evidence="2" type="ORF">XAT740_LOCUS57883</name>
</gene>
<sequence>MVQELELKITNNLNNVQMLVDEKLNKAIECINEYGNIADSYRKQIQNTMSCLRQAIDEHEQDLLNQILTVENEQKNQMEEYRLRWKYEPENVQMHKAMLDILLLTKNYAILLNGAQEFEDYVTRTNDVLKKTSIPVASEYELIELDQLEAIKKYIFHCGRYVKTNNSLLVRSALKQHSTQEHSSDSTVPDIHLGLVVLTSNEYPNDMYLPKQQRQKRLCRK</sequence>
<proteinExistence type="predicted"/>
<evidence type="ECO:0000256" key="1">
    <source>
        <dbReference type="SAM" id="Coils"/>
    </source>
</evidence>
<keyword evidence="3" id="KW-1185">Reference proteome</keyword>
<organism evidence="2 3">
    <name type="scientific">Adineta ricciae</name>
    <name type="common">Rotifer</name>
    <dbReference type="NCBI Taxonomy" id="249248"/>
    <lineage>
        <taxon>Eukaryota</taxon>
        <taxon>Metazoa</taxon>
        <taxon>Spiralia</taxon>
        <taxon>Gnathifera</taxon>
        <taxon>Rotifera</taxon>
        <taxon>Eurotatoria</taxon>
        <taxon>Bdelloidea</taxon>
        <taxon>Adinetida</taxon>
        <taxon>Adinetidae</taxon>
        <taxon>Adineta</taxon>
    </lineage>
</organism>
<evidence type="ECO:0000313" key="3">
    <source>
        <dbReference type="Proteomes" id="UP000663828"/>
    </source>
</evidence>
<dbReference type="Proteomes" id="UP000663828">
    <property type="component" value="Unassembled WGS sequence"/>
</dbReference>
<keyword evidence="1" id="KW-0175">Coiled coil</keyword>
<accession>A0A816FUZ0</accession>
<evidence type="ECO:0000313" key="2">
    <source>
        <dbReference type="EMBL" id="CAF1666537.1"/>
    </source>
</evidence>
<dbReference type="AlphaFoldDB" id="A0A816FUZ0"/>
<dbReference type="EMBL" id="CAJNOR010012246">
    <property type="protein sequence ID" value="CAF1666537.1"/>
    <property type="molecule type" value="Genomic_DNA"/>
</dbReference>